<proteinExistence type="predicted"/>
<sequence>MNVRLSFVATFFIISCLFLSMLLIIPMINYNIEATTEDSCDVHLYDNFDSPYFLGEGQTSPNGEWKNVYSGYGSTGVEVIDGKSVFYLKPNASSTPYDTHTHAALVKSTDKFCDFEMEFDINTVKQLRKNSPPNVWEVGWIDFRYVDKFHHYSLLFKPNGIELGKKDCDSCSDPVDGQQFHETKSTPKMNLNTWNHIKVDMVDNHIKVFINGNLEVDYIDTEMSPEMASGSVAMYSEDAYVLYNNMDVSPK</sequence>
<evidence type="ECO:0000259" key="2">
    <source>
        <dbReference type="Pfam" id="PF06439"/>
    </source>
</evidence>
<comment type="caution">
    <text evidence="3">The sequence shown here is derived from an EMBL/GenBank/DDBJ whole genome shotgun (WGS) entry which is preliminary data.</text>
</comment>
<dbReference type="Gene3D" id="2.60.120.560">
    <property type="entry name" value="Exo-inulinase, domain 1"/>
    <property type="match status" value="1"/>
</dbReference>
<gene>
    <name evidence="3" type="ORF">NARC_150059</name>
</gene>
<keyword evidence="4" id="KW-1185">Reference proteome</keyword>
<protein>
    <recommendedName>
        <fullName evidence="2">3-keto-alpha-glucoside-1,2-lyase/3-keto-2-hydroxy-glucal hydratase domain-containing protein</fullName>
    </recommendedName>
</protein>
<name>A0A557SS96_9ARCH</name>
<dbReference type="InterPro" id="IPR010496">
    <property type="entry name" value="AL/BT2_dom"/>
</dbReference>
<evidence type="ECO:0000313" key="3">
    <source>
        <dbReference type="EMBL" id="TVP39465.1"/>
    </source>
</evidence>
<dbReference type="EMBL" id="VOAH01000015">
    <property type="protein sequence ID" value="TVP39465.1"/>
    <property type="molecule type" value="Genomic_DNA"/>
</dbReference>
<dbReference type="Pfam" id="PF06439">
    <property type="entry name" value="3keto-disac_hyd"/>
    <property type="match status" value="1"/>
</dbReference>
<feature type="transmembrane region" description="Helical" evidence="1">
    <location>
        <begin position="7"/>
        <end position="28"/>
    </location>
</feature>
<keyword evidence="1" id="KW-0472">Membrane</keyword>
<feature type="domain" description="3-keto-alpha-glucoside-1,2-lyase/3-keto-2-hydroxy-glucal hydratase" evidence="2">
    <location>
        <begin position="64"/>
        <end position="248"/>
    </location>
</feature>
<dbReference type="GO" id="GO:0016787">
    <property type="term" value="F:hydrolase activity"/>
    <property type="evidence" value="ECO:0007669"/>
    <property type="project" value="InterPro"/>
</dbReference>
<organism evidence="3 4">
    <name type="scientific">Candidatus Nitrosocosmicus arcticus</name>
    <dbReference type="NCBI Taxonomy" id="2035267"/>
    <lineage>
        <taxon>Archaea</taxon>
        <taxon>Nitrososphaerota</taxon>
        <taxon>Nitrososphaeria</taxon>
        <taxon>Nitrososphaerales</taxon>
        <taxon>Nitrososphaeraceae</taxon>
        <taxon>Candidatus Nitrosocosmicus</taxon>
    </lineage>
</organism>
<dbReference type="PROSITE" id="PS51257">
    <property type="entry name" value="PROKAR_LIPOPROTEIN"/>
    <property type="match status" value="1"/>
</dbReference>
<accession>A0A557SS96</accession>
<evidence type="ECO:0000256" key="1">
    <source>
        <dbReference type="SAM" id="Phobius"/>
    </source>
</evidence>
<evidence type="ECO:0000313" key="4">
    <source>
        <dbReference type="Proteomes" id="UP000315289"/>
    </source>
</evidence>
<dbReference type="AlphaFoldDB" id="A0A557SS96"/>
<keyword evidence="1" id="KW-0812">Transmembrane</keyword>
<dbReference type="Proteomes" id="UP000315289">
    <property type="component" value="Unassembled WGS sequence"/>
</dbReference>
<keyword evidence="1" id="KW-1133">Transmembrane helix</keyword>
<reference evidence="3 4" key="1">
    <citation type="journal article" date="2019" name="Front. Microbiol.">
        <title>Ammonia Oxidation by the Arctic Terrestrial Thaumarchaeote Candidatus Nitrosocosmicus arcticus Is Stimulated by Increasing Temperatures.</title>
        <authorList>
            <person name="Alves R.J.E."/>
            <person name="Kerou M."/>
            <person name="Zappe A."/>
            <person name="Bittner R."/>
            <person name="Abby S.S."/>
            <person name="Schmidt H.A."/>
            <person name="Pfeifer K."/>
            <person name="Schleper C."/>
        </authorList>
    </citation>
    <scope>NUCLEOTIDE SEQUENCE [LARGE SCALE GENOMIC DNA]</scope>
    <source>
        <strain evidence="3 4">Kfb</strain>
    </source>
</reference>